<dbReference type="HOGENOM" id="CLU_956556_0_0_1"/>
<evidence type="ECO:0000313" key="2">
    <source>
        <dbReference type="EMBL" id="EPS95045.1"/>
    </source>
</evidence>
<feature type="region of interest" description="Disordered" evidence="1">
    <location>
        <begin position="247"/>
        <end position="291"/>
    </location>
</feature>
<proteinExistence type="predicted"/>
<dbReference type="AlphaFoldDB" id="S8EZJ1"/>
<evidence type="ECO:0000256" key="1">
    <source>
        <dbReference type="SAM" id="MobiDB-lite"/>
    </source>
</evidence>
<dbReference type="Proteomes" id="UP000015241">
    <property type="component" value="Unassembled WGS sequence"/>
</dbReference>
<dbReference type="InParanoid" id="S8EZJ1"/>
<accession>S8EZJ1</accession>
<organism evidence="2 3">
    <name type="scientific">Fomitopsis schrenkii</name>
    <name type="common">Brown rot fungus</name>
    <dbReference type="NCBI Taxonomy" id="2126942"/>
    <lineage>
        <taxon>Eukaryota</taxon>
        <taxon>Fungi</taxon>
        <taxon>Dikarya</taxon>
        <taxon>Basidiomycota</taxon>
        <taxon>Agaricomycotina</taxon>
        <taxon>Agaricomycetes</taxon>
        <taxon>Polyporales</taxon>
        <taxon>Fomitopsis</taxon>
    </lineage>
</organism>
<feature type="compositionally biased region" description="Polar residues" evidence="1">
    <location>
        <begin position="1"/>
        <end position="25"/>
    </location>
</feature>
<gene>
    <name evidence="2" type="ORF">FOMPIDRAFT_93431</name>
</gene>
<dbReference type="EMBL" id="KE504216">
    <property type="protein sequence ID" value="EPS95045.1"/>
    <property type="molecule type" value="Genomic_DNA"/>
</dbReference>
<sequence>MSTPTAPGSKSPTRTSTETAVSQPAPSVDKEGKSPSVPLAVSLGMDYARAVSPKPAPTTSDMTRVKAEPEPEVDLSADQGHPPVPGRMRPKKAPVTPPKRIPRRPATSQGRQHRAEDGEKSPCPPPRLSLTANKRKRVEYDLEEDRDMRSDGAPAPRSSRLIPAPETYRWMTRQATPSASSMPHQAVATYEQSYTHINPMMLAATSALADTETHSPSQADVDYAPFPSQAVHSLTAAQTHTWQSDATFAPPAIPQGDWDPSNTQRTQGAAAAPKDVGPRLTNEDALWNEWM</sequence>
<feature type="region of interest" description="Disordered" evidence="1">
    <location>
        <begin position="1"/>
        <end position="160"/>
    </location>
</feature>
<protein>
    <submittedName>
        <fullName evidence="2">Uncharacterized protein</fullName>
    </submittedName>
</protein>
<keyword evidence="3" id="KW-1185">Reference proteome</keyword>
<reference evidence="2 3" key="1">
    <citation type="journal article" date="2012" name="Science">
        <title>The Paleozoic origin of enzymatic lignin decomposition reconstructed from 31 fungal genomes.</title>
        <authorList>
            <person name="Floudas D."/>
            <person name="Binder M."/>
            <person name="Riley R."/>
            <person name="Barry K."/>
            <person name="Blanchette R.A."/>
            <person name="Henrissat B."/>
            <person name="Martinez A.T."/>
            <person name="Otillar R."/>
            <person name="Spatafora J.W."/>
            <person name="Yadav J.S."/>
            <person name="Aerts A."/>
            <person name="Benoit I."/>
            <person name="Boyd A."/>
            <person name="Carlson A."/>
            <person name="Copeland A."/>
            <person name="Coutinho P.M."/>
            <person name="de Vries R.P."/>
            <person name="Ferreira P."/>
            <person name="Findley K."/>
            <person name="Foster B."/>
            <person name="Gaskell J."/>
            <person name="Glotzer D."/>
            <person name="Gorecki P."/>
            <person name="Heitman J."/>
            <person name="Hesse C."/>
            <person name="Hori C."/>
            <person name="Igarashi K."/>
            <person name="Jurgens J.A."/>
            <person name="Kallen N."/>
            <person name="Kersten P."/>
            <person name="Kohler A."/>
            <person name="Kuees U."/>
            <person name="Kumar T.K.A."/>
            <person name="Kuo A."/>
            <person name="LaButti K."/>
            <person name="Larrondo L.F."/>
            <person name="Lindquist E."/>
            <person name="Ling A."/>
            <person name="Lombard V."/>
            <person name="Lucas S."/>
            <person name="Lundell T."/>
            <person name="Martin R."/>
            <person name="McLaughlin D.J."/>
            <person name="Morgenstern I."/>
            <person name="Morin E."/>
            <person name="Murat C."/>
            <person name="Nagy L.G."/>
            <person name="Nolan M."/>
            <person name="Ohm R.A."/>
            <person name="Patyshakuliyeva A."/>
            <person name="Rokas A."/>
            <person name="Ruiz-Duenas F.J."/>
            <person name="Sabat G."/>
            <person name="Salamov A."/>
            <person name="Samejima M."/>
            <person name="Schmutz J."/>
            <person name="Slot J.C."/>
            <person name="St John F."/>
            <person name="Stenlid J."/>
            <person name="Sun H."/>
            <person name="Sun S."/>
            <person name="Syed K."/>
            <person name="Tsang A."/>
            <person name="Wiebenga A."/>
            <person name="Young D."/>
            <person name="Pisabarro A."/>
            <person name="Eastwood D.C."/>
            <person name="Martin F."/>
            <person name="Cullen D."/>
            <person name="Grigoriev I.V."/>
            <person name="Hibbett D.S."/>
        </authorList>
    </citation>
    <scope>NUCLEOTIDE SEQUENCE</scope>
    <source>
        <strain evidence="3">FP-58527</strain>
    </source>
</reference>
<name>S8EZJ1_FOMSC</name>
<evidence type="ECO:0000313" key="3">
    <source>
        <dbReference type="Proteomes" id="UP000015241"/>
    </source>
</evidence>